<dbReference type="Gene3D" id="3.40.50.720">
    <property type="entry name" value="NAD(P)-binding Rossmann-like Domain"/>
    <property type="match status" value="1"/>
</dbReference>
<evidence type="ECO:0000313" key="3">
    <source>
        <dbReference type="Proteomes" id="UP001333102"/>
    </source>
</evidence>
<dbReference type="Proteomes" id="UP001333102">
    <property type="component" value="Chromosome"/>
</dbReference>
<dbReference type="NCBIfam" id="NF005559">
    <property type="entry name" value="PRK07231.1"/>
    <property type="match status" value="1"/>
</dbReference>
<gene>
    <name evidence="2" type="ORF">VLY81_04760</name>
</gene>
<dbReference type="Pfam" id="PF13561">
    <property type="entry name" value="adh_short_C2"/>
    <property type="match status" value="1"/>
</dbReference>
<dbReference type="PANTHER" id="PTHR42760">
    <property type="entry name" value="SHORT-CHAIN DEHYDROGENASES/REDUCTASES FAMILY MEMBER"/>
    <property type="match status" value="1"/>
</dbReference>
<reference evidence="3" key="1">
    <citation type="submission" date="2023-12" db="EMBL/GenBank/DDBJ databases">
        <title>Novel isolates from deep terrestrial aquifers shed light on the physiology and ecology of the class Limnochordia.</title>
        <authorList>
            <person name="Karnachuk O.V."/>
            <person name="Lukina A.P."/>
            <person name="Avakyan M.R."/>
            <person name="Kadnikov V."/>
            <person name="Begmatov S."/>
            <person name="Beletsky A.V."/>
            <person name="Mardanov A.V."/>
            <person name="Ravin N.V."/>
        </authorList>
    </citation>
    <scope>NUCLEOTIDE SEQUENCE [LARGE SCALE GENOMIC DNA]</scope>
    <source>
        <strain evidence="3">LN</strain>
    </source>
</reference>
<dbReference type="SUPFAM" id="SSF51735">
    <property type="entry name" value="NAD(P)-binding Rossmann-fold domains"/>
    <property type="match status" value="1"/>
</dbReference>
<dbReference type="InterPro" id="IPR036291">
    <property type="entry name" value="NAD(P)-bd_dom_sf"/>
</dbReference>
<dbReference type="GO" id="GO:0047936">
    <property type="term" value="F:glucose 1-dehydrogenase [NAD(P)+] activity"/>
    <property type="evidence" value="ECO:0007669"/>
    <property type="project" value="UniProtKB-EC"/>
</dbReference>
<protein>
    <submittedName>
        <fullName evidence="2">Glucose 1-dehydrogenase</fullName>
        <ecNumber evidence="2">1.1.1.47</ecNumber>
    </submittedName>
</protein>
<proteinExistence type="inferred from homology"/>
<name>A0ABZ1BTH6_9FIRM</name>
<sequence>MGGAGRLHGKVAVVTGAARGIGRAVALRFAEEGARAVVVLDVRQEEGHETVRMVDEIGQGTTTRGLFMAVDVSRPEQVEAAARRVEAELGRCDVLVNDAGISGRPIGDGPVHRCTLEAWERVIAVNLTGVFLCSKYFVPLMMRGGGAVVNVASDEALVGAPPPTDTHAYSASKGGVVALTRAMAVSFAPHRIRVNAVAPGWVATPMTADLLSDPTEAARVSAACPMGRVAAPEEIAAAVLFLASDDASFVTGAVLPVEGGSTAW</sequence>
<dbReference type="EC" id="1.1.1.47" evidence="2"/>
<keyword evidence="3" id="KW-1185">Reference proteome</keyword>
<dbReference type="PRINTS" id="PR00080">
    <property type="entry name" value="SDRFAMILY"/>
</dbReference>
<accession>A0ABZ1BTH6</accession>
<dbReference type="PROSITE" id="PS00061">
    <property type="entry name" value="ADH_SHORT"/>
    <property type="match status" value="1"/>
</dbReference>
<dbReference type="InterPro" id="IPR002347">
    <property type="entry name" value="SDR_fam"/>
</dbReference>
<dbReference type="EMBL" id="CP141614">
    <property type="protein sequence ID" value="WRP15478.1"/>
    <property type="molecule type" value="Genomic_DNA"/>
</dbReference>
<dbReference type="InterPro" id="IPR020904">
    <property type="entry name" value="Sc_DH/Rdtase_CS"/>
</dbReference>
<evidence type="ECO:0000256" key="1">
    <source>
        <dbReference type="ARBA" id="ARBA00006484"/>
    </source>
</evidence>
<evidence type="ECO:0000313" key="2">
    <source>
        <dbReference type="EMBL" id="WRP15478.1"/>
    </source>
</evidence>
<dbReference type="RefSeq" id="WP_324669881.1">
    <property type="nucleotide sequence ID" value="NZ_CP141614.1"/>
</dbReference>
<comment type="similarity">
    <text evidence="1">Belongs to the short-chain dehydrogenases/reductases (SDR) family.</text>
</comment>
<dbReference type="PRINTS" id="PR00081">
    <property type="entry name" value="GDHRDH"/>
</dbReference>
<keyword evidence="2" id="KW-0560">Oxidoreductase</keyword>
<organism evidence="2 3">
    <name type="scientific">Geochorda subterranea</name>
    <dbReference type="NCBI Taxonomy" id="3109564"/>
    <lineage>
        <taxon>Bacteria</taxon>
        <taxon>Bacillati</taxon>
        <taxon>Bacillota</taxon>
        <taxon>Limnochordia</taxon>
        <taxon>Limnochordales</taxon>
        <taxon>Geochordaceae</taxon>
        <taxon>Geochorda</taxon>
    </lineage>
</organism>